<dbReference type="PRINTS" id="PR00122">
    <property type="entry name" value="VACATPASE"/>
</dbReference>
<evidence type="ECO:0000313" key="11">
    <source>
        <dbReference type="EMBL" id="MBD3324322.1"/>
    </source>
</evidence>
<proteinExistence type="inferred from homology"/>
<keyword evidence="4 9" id="KW-0812">Transmembrane</keyword>
<keyword evidence="6" id="KW-0406">Ion transport</keyword>
<dbReference type="InterPro" id="IPR000245">
    <property type="entry name" value="ATPase_proteolipid_csu"/>
</dbReference>
<accession>A0A9D5JUT9</accession>
<dbReference type="SUPFAM" id="SSF81333">
    <property type="entry name" value="F1F0 ATP synthase subunit C"/>
    <property type="match status" value="1"/>
</dbReference>
<evidence type="ECO:0000256" key="1">
    <source>
        <dbReference type="ARBA" id="ARBA00004141"/>
    </source>
</evidence>
<feature type="compositionally biased region" description="Basic and acidic residues" evidence="8">
    <location>
        <begin position="11"/>
        <end position="21"/>
    </location>
</feature>
<gene>
    <name evidence="11" type="ORF">GF339_07035</name>
</gene>
<evidence type="ECO:0000256" key="4">
    <source>
        <dbReference type="ARBA" id="ARBA00022692"/>
    </source>
</evidence>
<keyword evidence="7 9" id="KW-0472">Membrane</keyword>
<evidence type="ECO:0000256" key="7">
    <source>
        <dbReference type="ARBA" id="ARBA00023136"/>
    </source>
</evidence>
<evidence type="ECO:0000256" key="2">
    <source>
        <dbReference type="ARBA" id="ARBA00007296"/>
    </source>
</evidence>
<keyword evidence="5 9" id="KW-1133">Transmembrane helix</keyword>
<evidence type="ECO:0000259" key="10">
    <source>
        <dbReference type="Pfam" id="PF00137"/>
    </source>
</evidence>
<feature type="transmembrane region" description="Helical" evidence="9">
    <location>
        <begin position="67"/>
        <end position="94"/>
    </location>
</feature>
<dbReference type="AlphaFoldDB" id="A0A9D5JUT9"/>
<evidence type="ECO:0000256" key="5">
    <source>
        <dbReference type="ARBA" id="ARBA00022989"/>
    </source>
</evidence>
<dbReference type="Proteomes" id="UP000649604">
    <property type="component" value="Unassembled WGS sequence"/>
</dbReference>
<dbReference type="GO" id="GO:0033179">
    <property type="term" value="C:proton-transporting V-type ATPase, V0 domain"/>
    <property type="evidence" value="ECO:0007669"/>
    <property type="project" value="InterPro"/>
</dbReference>
<feature type="domain" description="V-ATPase proteolipid subunit C-like" evidence="10">
    <location>
        <begin position="32"/>
        <end position="91"/>
    </location>
</feature>
<dbReference type="EMBL" id="WJJP01000217">
    <property type="protein sequence ID" value="MBD3324322.1"/>
    <property type="molecule type" value="Genomic_DNA"/>
</dbReference>
<dbReference type="GO" id="GO:0046961">
    <property type="term" value="F:proton-transporting ATPase activity, rotational mechanism"/>
    <property type="evidence" value="ECO:0007669"/>
    <property type="project" value="InterPro"/>
</dbReference>
<evidence type="ECO:0000256" key="9">
    <source>
        <dbReference type="SAM" id="Phobius"/>
    </source>
</evidence>
<name>A0A9D5JUT9_9BACT</name>
<dbReference type="CDD" id="cd18181">
    <property type="entry name" value="ATP-synt_Vo_Ao_c_TtATPase_like"/>
    <property type="match status" value="1"/>
</dbReference>
<organism evidence="11 12">
    <name type="scientific">candidate division KSB3 bacterium</name>
    <dbReference type="NCBI Taxonomy" id="2044937"/>
    <lineage>
        <taxon>Bacteria</taxon>
        <taxon>candidate division KSB3</taxon>
    </lineage>
</organism>
<evidence type="ECO:0000256" key="8">
    <source>
        <dbReference type="SAM" id="MobiDB-lite"/>
    </source>
</evidence>
<evidence type="ECO:0000256" key="3">
    <source>
        <dbReference type="ARBA" id="ARBA00022448"/>
    </source>
</evidence>
<dbReference type="Pfam" id="PF00137">
    <property type="entry name" value="ATP-synt_C"/>
    <property type="match status" value="1"/>
</dbReference>
<reference evidence="11" key="1">
    <citation type="submission" date="2019-11" db="EMBL/GenBank/DDBJ databases">
        <title>Microbial mats filling the niche in hypersaline microbial mats.</title>
        <authorList>
            <person name="Wong H.L."/>
            <person name="Macleod F.I."/>
            <person name="White R.A. III"/>
            <person name="Burns B.P."/>
        </authorList>
    </citation>
    <scope>NUCLEOTIDE SEQUENCE</scope>
    <source>
        <strain evidence="11">Rbin_158</strain>
    </source>
</reference>
<dbReference type="InterPro" id="IPR035921">
    <property type="entry name" value="F/V-ATP_Csub_sf"/>
</dbReference>
<sequence>MVPIVLGQEQGAEHETEAPKDESSLTIGLKAISAAIAVGLCALATGRAQSSIGAAGVGSIAEKPETAGSVIILVAIPETLVILGFVVSAMIILFL</sequence>
<dbReference type="Gene3D" id="1.20.120.610">
    <property type="entry name" value="lithium bound rotor ring of v- atpase"/>
    <property type="match status" value="1"/>
</dbReference>
<comment type="caution">
    <text evidence="11">The sequence shown here is derived from an EMBL/GenBank/DDBJ whole genome shotgun (WGS) entry which is preliminary data.</text>
</comment>
<dbReference type="InterPro" id="IPR002379">
    <property type="entry name" value="ATPase_proteolipid_c-like_dom"/>
</dbReference>
<feature type="region of interest" description="Disordered" evidence="8">
    <location>
        <begin position="1"/>
        <end position="21"/>
    </location>
</feature>
<protein>
    <recommendedName>
        <fullName evidence="10">V-ATPase proteolipid subunit C-like domain-containing protein</fullName>
    </recommendedName>
</protein>
<evidence type="ECO:0000256" key="6">
    <source>
        <dbReference type="ARBA" id="ARBA00023065"/>
    </source>
</evidence>
<keyword evidence="3" id="KW-0813">Transport</keyword>
<evidence type="ECO:0000313" key="12">
    <source>
        <dbReference type="Proteomes" id="UP000649604"/>
    </source>
</evidence>
<comment type="similarity">
    <text evidence="2">Belongs to the V-ATPase proteolipid subunit family.</text>
</comment>
<comment type="subcellular location">
    <subcellularLocation>
        <location evidence="1">Membrane</location>
        <topology evidence="1">Multi-pass membrane protein</topology>
    </subcellularLocation>
</comment>